<gene>
    <name evidence="2" type="ORF">DPMN_120923</name>
</gene>
<evidence type="ECO:0000313" key="2">
    <source>
        <dbReference type="EMBL" id="KAH3819190.1"/>
    </source>
</evidence>
<dbReference type="GO" id="GO:0007155">
    <property type="term" value="P:cell adhesion"/>
    <property type="evidence" value="ECO:0007669"/>
    <property type="project" value="InterPro"/>
</dbReference>
<dbReference type="GO" id="GO:0045296">
    <property type="term" value="F:cadherin binding"/>
    <property type="evidence" value="ECO:0007669"/>
    <property type="project" value="InterPro"/>
</dbReference>
<dbReference type="Gene3D" id="1.25.10.10">
    <property type="entry name" value="Leucine-rich Repeat Variant"/>
    <property type="match status" value="1"/>
</dbReference>
<dbReference type="Proteomes" id="UP000828390">
    <property type="component" value="Unassembled WGS sequence"/>
</dbReference>
<sequence length="57" mass="6324">MLVTLFQLIILASGGPRELVRLMRSYTYETLLWTTSRVLKVLSVCPSNKPAVVEAGT</sequence>
<dbReference type="InterPro" id="IPR011989">
    <property type="entry name" value="ARM-like"/>
</dbReference>
<dbReference type="PANTHER" id="PTHR45976">
    <property type="entry name" value="ARMADILLO SEGMENT POLARITY PROTEIN"/>
    <property type="match status" value="1"/>
</dbReference>
<evidence type="ECO:0000256" key="1">
    <source>
        <dbReference type="PROSITE-ProRule" id="PRU00259"/>
    </source>
</evidence>
<protein>
    <submittedName>
        <fullName evidence="2">Uncharacterized protein</fullName>
    </submittedName>
</protein>
<organism evidence="2 3">
    <name type="scientific">Dreissena polymorpha</name>
    <name type="common">Zebra mussel</name>
    <name type="synonym">Mytilus polymorpha</name>
    <dbReference type="NCBI Taxonomy" id="45954"/>
    <lineage>
        <taxon>Eukaryota</taxon>
        <taxon>Metazoa</taxon>
        <taxon>Spiralia</taxon>
        <taxon>Lophotrochozoa</taxon>
        <taxon>Mollusca</taxon>
        <taxon>Bivalvia</taxon>
        <taxon>Autobranchia</taxon>
        <taxon>Heteroconchia</taxon>
        <taxon>Euheterodonta</taxon>
        <taxon>Imparidentia</taxon>
        <taxon>Neoheterodontei</taxon>
        <taxon>Myida</taxon>
        <taxon>Dreissenoidea</taxon>
        <taxon>Dreissenidae</taxon>
        <taxon>Dreissena</taxon>
    </lineage>
</organism>
<name>A0A9D4GLG3_DREPO</name>
<dbReference type="EMBL" id="JAIWYP010000005">
    <property type="protein sequence ID" value="KAH3819190.1"/>
    <property type="molecule type" value="Genomic_DNA"/>
</dbReference>
<dbReference type="PROSITE" id="PS50176">
    <property type="entry name" value="ARM_REPEAT"/>
    <property type="match status" value="1"/>
</dbReference>
<dbReference type="InterPro" id="IPR013284">
    <property type="entry name" value="Beta-catenin"/>
</dbReference>
<proteinExistence type="predicted"/>
<keyword evidence="3" id="KW-1185">Reference proteome</keyword>
<dbReference type="AlphaFoldDB" id="A0A9D4GLG3"/>
<feature type="repeat" description="ARM" evidence="1">
    <location>
        <begin position="14"/>
        <end position="57"/>
    </location>
</feature>
<reference evidence="2" key="2">
    <citation type="submission" date="2020-11" db="EMBL/GenBank/DDBJ databases">
        <authorList>
            <person name="McCartney M.A."/>
            <person name="Auch B."/>
            <person name="Kono T."/>
            <person name="Mallez S."/>
            <person name="Becker A."/>
            <person name="Gohl D.M."/>
            <person name="Silverstein K.A.T."/>
            <person name="Koren S."/>
            <person name="Bechman K.B."/>
            <person name="Herman A."/>
            <person name="Abrahante J.E."/>
            <person name="Garbe J."/>
        </authorList>
    </citation>
    <scope>NUCLEOTIDE SEQUENCE</scope>
    <source>
        <strain evidence="2">Duluth1</strain>
        <tissue evidence="2">Whole animal</tissue>
    </source>
</reference>
<accession>A0A9D4GLG3</accession>
<comment type="caution">
    <text evidence="2">The sequence shown here is derived from an EMBL/GenBank/DDBJ whole genome shotgun (WGS) entry which is preliminary data.</text>
</comment>
<dbReference type="InterPro" id="IPR000225">
    <property type="entry name" value="Armadillo"/>
</dbReference>
<reference evidence="2" key="1">
    <citation type="journal article" date="2019" name="bioRxiv">
        <title>The Genome of the Zebra Mussel, Dreissena polymorpha: A Resource for Invasive Species Research.</title>
        <authorList>
            <person name="McCartney M.A."/>
            <person name="Auch B."/>
            <person name="Kono T."/>
            <person name="Mallez S."/>
            <person name="Zhang Y."/>
            <person name="Obille A."/>
            <person name="Becker A."/>
            <person name="Abrahante J.E."/>
            <person name="Garbe J."/>
            <person name="Badalamenti J.P."/>
            <person name="Herman A."/>
            <person name="Mangelson H."/>
            <person name="Liachko I."/>
            <person name="Sullivan S."/>
            <person name="Sone E.D."/>
            <person name="Koren S."/>
            <person name="Silverstein K.A.T."/>
            <person name="Beckman K.B."/>
            <person name="Gohl D.M."/>
        </authorList>
    </citation>
    <scope>NUCLEOTIDE SEQUENCE</scope>
    <source>
        <strain evidence="2">Duluth1</strain>
        <tissue evidence="2">Whole animal</tissue>
    </source>
</reference>
<evidence type="ECO:0000313" key="3">
    <source>
        <dbReference type="Proteomes" id="UP000828390"/>
    </source>
</evidence>